<organism evidence="1 2">
    <name type="scientific">Colletotrichum asianum</name>
    <dbReference type="NCBI Taxonomy" id="702518"/>
    <lineage>
        <taxon>Eukaryota</taxon>
        <taxon>Fungi</taxon>
        <taxon>Dikarya</taxon>
        <taxon>Ascomycota</taxon>
        <taxon>Pezizomycotina</taxon>
        <taxon>Sordariomycetes</taxon>
        <taxon>Hypocreomycetidae</taxon>
        <taxon>Glomerellales</taxon>
        <taxon>Glomerellaceae</taxon>
        <taxon>Colletotrichum</taxon>
        <taxon>Colletotrichum gloeosporioides species complex</taxon>
    </lineage>
</organism>
<proteinExistence type="predicted"/>
<protein>
    <submittedName>
        <fullName evidence="1">Uncharacterized protein</fullName>
    </submittedName>
</protein>
<dbReference type="OrthoDB" id="10354407at2759"/>
<accession>A0A8H3ZYN3</accession>
<evidence type="ECO:0000313" key="1">
    <source>
        <dbReference type="EMBL" id="KAF0331000.1"/>
    </source>
</evidence>
<comment type="caution">
    <text evidence="1">The sequence shown here is derived from an EMBL/GenBank/DDBJ whole genome shotgun (WGS) entry which is preliminary data.</text>
</comment>
<reference evidence="1 2" key="1">
    <citation type="submission" date="2019-12" db="EMBL/GenBank/DDBJ databases">
        <title>A genome sequence resource for the geographically widespread anthracnose pathogen Colletotrichum asianum.</title>
        <authorList>
            <person name="Meng Y."/>
        </authorList>
    </citation>
    <scope>NUCLEOTIDE SEQUENCE [LARGE SCALE GENOMIC DNA]</scope>
    <source>
        <strain evidence="1 2">ICMP 18580</strain>
    </source>
</reference>
<name>A0A8H3ZYN3_9PEZI</name>
<dbReference type="EMBL" id="WOWK01000005">
    <property type="protein sequence ID" value="KAF0331000.1"/>
    <property type="molecule type" value="Genomic_DNA"/>
</dbReference>
<dbReference type="Proteomes" id="UP000434172">
    <property type="component" value="Unassembled WGS sequence"/>
</dbReference>
<dbReference type="AlphaFoldDB" id="A0A8H3ZYN3"/>
<evidence type="ECO:0000313" key="2">
    <source>
        <dbReference type="Proteomes" id="UP000434172"/>
    </source>
</evidence>
<sequence>MGFAGHVLCNTRGYITRRFVPMSAPAMPASQVPVVTVNGEHQARFAVILLLSRLLQWLCDGRYGTLSLLGPEGWVADDRLIFMSLPTIRMLPFAFSAPGPWHQASTDADGADAAAAH</sequence>
<gene>
    <name evidence="1" type="ORF">GQ607_001870</name>
</gene>
<keyword evidence="2" id="KW-1185">Reference proteome</keyword>